<organism evidence="1 2">
    <name type="scientific">Acidianus hospitalis (strain W1)</name>
    <dbReference type="NCBI Taxonomy" id="933801"/>
    <lineage>
        <taxon>Archaea</taxon>
        <taxon>Thermoproteota</taxon>
        <taxon>Thermoprotei</taxon>
        <taxon>Sulfolobales</taxon>
        <taxon>Sulfolobaceae</taxon>
        <taxon>Acidianus</taxon>
    </lineage>
</organism>
<reference evidence="1 2" key="1">
    <citation type="journal article" date="2011" name="Extremophiles">
        <title>Genomic analysis of Acidianus hospitalis W1 a host for studying crenarchaeal virus and plasmid life cycles.</title>
        <authorList>
            <person name="You X.Y."/>
            <person name="Liu C."/>
            <person name="Wang S.Y."/>
            <person name="Jiang C.Y."/>
            <person name="Shah S.A."/>
            <person name="Prangishvili D."/>
            <person name="She Q."/>
            <person name="Liu S.J."/>
            <person name="Garrett R.A."/>
        </authorList>
    </citation>
    <scope>NUCLEOTIDE SEQUENCE [LARGE SCALE GENOMIC DNA]</scope>
    <source>
        <strain evidence="1 2">W1</strain>
    </source>
</reference>
<reference key="2">
    <citation type="journal article" date="2011" name="Extremophiles">
        <title>Genomic analyses of Acidianus hospitalis W1 a host for studying crenarchaeal virus and plasmid life cycles.</title>
        <authorList>
            <person name="You X.Y."/>
            <person name="Liu C."/>
            <person name="Wang S.Y."/>
            <person name="Jiang C.Y."/>
            <person name="Shah S.A."/>
            <person name="Prangishvili D."/>
            <person name="Liu S.J."/>
            <person name="Garrett R.A."/>
        </authorList>
    </citation>
    <scope>NUCLEOTIDE SEQUENCE</scope>
    <source>
        <strain>W1</strain>
    </source>
</reference>
<dbReference type="KEGG" id="aho:Ahos_0182"/>
<keyword evidence="2" id="KW-1185">Reference proteome</keyword>
<proteinExistence type="predicted"/>
<gene>
    <name evidence="1" type="ordered locus">Ahos_0182</name>
</gene>
<evidence type="ECO:0000313" key="1">
    <source>
        <dbReference type="EMBL" id="AEE93074.1"/>
    </source>
</evidence>
<dbReference type="EMBL" id="CP002535">
    <property type="protein sequence ID" value="AEE93074.1"/>
    <property type="molecule type" value="Genomic_DNA"/>
</dbReference>
<accession>F4B4I5</accession>
<evidence type="ECO:0000313" key="2">
    <source>
        <dbReference type="Proteomes" id="UP000008458"/>
    </source>
</evidence>
<name>F4B4I5_ACIHW</name>
<sequence>MTMLMSDQPVGLGGKSQMVPTQYPINLQAVAQQVVMFLRAQGFRAWPMVGQNLAVIQAQHHSLLGTLTGQNKAYTIRLCQGQGFIMVETGIANLMQDCNAST</sequence>
<protein>
    <submittedName>
        <fullName evidence="1">Uncharacterized protein</fullName>
    </submittedName>
</protein>
<dbReference type="Proteomes" id="UP000008458">
    <property type="component" value="Chromosome"/>
</dbReference>
<dbReference type="AlphaFoldDB" id="F4B4I5"/>
<dbReference type="HOGENOM" id="CLU_2270887_0_0_2"/>
<dbReference type="eggNOG" id="arCOG05362">
    <property type="taxonomic scope" value="Archaea"/>
</dbReference>